<proteinExistence type="predicted"/>
<feature type="compositionally biased region" description="Basic and acidic residues" evidence="1">
    <location>
        <begin position="58"/>
        <end position="69"/>
    </location>
</feature>
<sequence length="138" mass="14478">MAAGTYPVAVAGYPPSMDTTRYEALAAGSAFGIAVIVVGGLVIAAALVWAIGLGIKVKQREPRTPRGGEHPTLPESGPVHETQQRREPDEVPRAEETGRRLTPHELSSSGSRRSEDQSRPRWDDGSSGSFGSGGSGGR</sequence>
<keyword evidence="2" id="KW-0812">Transmembrane</keyword>
<keyword evidence="2" id="KW-1133">Transmembrane helix</keyword>
<dbReference type="Proteomes" id="UP000608955">
    <property type="component" value="Unassembled WGS sequence"/>
</dbReference>
<feature type="compositionally biased region" description="Gly residues" evidence="1">
    <location>
        <begin position="128"/>
        <end position="138"/>
    </location>
</feature>
<feature type="transmembrane region" description="Helical" evidence="2">
    <location>
        <begin position="24"/>
        <end position="53"/>
    </location>
</feature>
<keyword evidence="4" id="KW-1185">Reference proteome</keyword>
<reference evidence="3" key="2">
    <citation type="submission" date="2020-09" db="EMBL/GenBank/DDBJ databases">
        <authorList>
            <person name="Sun Q."/>
            <person name="Ohkuma M."/>
        </authorList>
    </citation>
    <scope>NUCLEOTIDE SEQUENCE</scope>
    <source>
        <strain evidence="3">JCM 4654</strain>
    </source>
</reference>
<comment type="caution">
    <text evidence="3">The sequence shown here is derived from an EMBL/GenBank/DDBJ whole genome shotgun (WGS) entry which is preliminary data.</text>
</comment>
<protein>
    <recommendedName>
        <fullName evidence="5">Secreted protein</fullName>
    </recommendedName>
</protein>
<evidence type="ECO:0000256" key="1">
    <source>
        <dbReference type="SAM" id="MobiDB-lite"/>
    </source>
</evidence>
<dbReference type="EMBL" id="BMVF01000005">
    <property type="protein sequence ID" value="GHD88387.1"/>
    <property type="molecule type" value="Genomic_DNA"/>
</dbReference>
<accession>A0A918Y350</accession>
<keyword evidence="2" id="KW-0472">Membrane</keyword>
<evidence type="ECO:0000256" key="2">
    <source>
        <dbReference type="SAM" id="Phobius"/>
    </source>
</evidence>
<organism evidence="3 4">
    <name type="scientific">Streptomyces naganishii JCM 4654</name>
    <dbReference type="NCBI Taxonomy" id="1306179"/>
    <lineage>
        <taxon>Bacteria</taxon>
        <taxon>Bacillati</taxon>
        <taxon>Actinomycetota</taxon>
        <taxon>Actinomycetes</taxon>
        <taxon>Kitasatosporales</taxon>
        <taxon>Streptomycetaceae</taxon>
        <taxon>Streptomyces</taxon>
    </lineage>
</organism>
<gene>
    <name evidence="3" type="ORF">GCM10010508_24330</name>
</gene>
<feature type="compositionally biased region" description="Basic and acidic residues" evidence="1">
    <location>
        <begin position="112"/>
        <end position="124"/>
    </location>
</feature>
<reference evidence="3" key="1">
    <citation type="journal article" date="2014" name="Int. J. Syst. Evol. Microbiol.">
        <title>Complete genome sequence of Corynebacterium casei LMG S-19264T (=DSM 44701T), isolated from a smear-ripened cheese.</title>
        <authorList>
            <consortium name="US DOE Joint Genome Institute (JGI-PGF)"/>
            <person name="Walter F."/>
            <person name="Albersmeier A."/>
            <person name="Kalinowski J."/>
            <person name="Ruckert C."/>
        </authorList>
    </citation>
    <scope>NUCLEOTIDE SEQUENCE</scope>
    <source>
        <strain evidence="3">JCM 4654</strain>
    </source>
</reference>
<feature type="region of interest" description="Disordered" evidence="1">
    <location>
        <begin position="58"/>
        <end position="138"/>
    </location>
</feature>
<evidence type="ECO:0000313" key="4">
    <source>
        <dbReference type="Proteomes" id="UP000608955"/>
    </source>
</evidence>
<dbReference type="InterPro" id="IPR045513">
    <property type="entry name" value="DUF6479"/>
</dbReference>
<dbReference type="Pfam" id="PF20087">
    <property type="entry name" value="DUF6479"/>
    <property type="match status" value="1"/>
</dbReference>
<feature type="compositionally biased region" description="Basic and acidic residues" evidence="1">
    <location>
        <begin position="82"/>
        <end position="103"/>
    </location>
</feature>
<dbReference type="AlphaFoldDB" id="A0A918Y350"/>
<evidence type="ECO:0000313" key="3">
    <source>
        <dbReference type="EMBL" id="GHD88387.1"/>
    </source>
</evidence>
<evidence type="ECO:0008006" key="5">
    <source>
        <dbReference type="Google" id="ProtNLM"/>
    </source>
</evidence>
<name>A0A918Y350_9ACTN</name>